<dbReference type="SUPFAM" id="SSF52540">
    <property type="entry name" value="P-loop containing nucleoside triphosphate hydrolases"/>
    <property type="match status" value="3"/>
</dbReference>
<dbReference type="InterPro" id="IPR027417">
    <property type="entry name" value="P-loop_NTPase"/>
</dbReference>
<feature type="binding site" evidence="9">
    <location>
        <begin position="497"/>
        <end position="504"/>
    </location>
    <ligand>
        <name>ATP</name>
        <dbReference type="ChEBI" id="CHEBI:30616"/>
    </ligand>
</feature>
<keyword evidence="6 9" id="KW-0067">ATP-binding</keyword>
<evidence type="ECO:0000259" key="10">
    <source>
        <dbReference type="PROSITE" id="PS50901"/>
    </source>
</evidence>
<dbReference type="HOGENOM" id="CLU_003134_1_0_11"/>
<dbReference type="InterPro" id="IPR003593">
    <property type="entry name" value="AAA+_ATPase"/>
</dbReference>
<keyword evidence="8" id="KW-0472">Membrane</keyword>
<evidence type="ECO:0000256" key="1">
    <source>
        <dbReference type="ARBA" id="ARBA00004651"/>
    </source>
</evidence>
<reference evidence="11 12" key="1">
    <citation type="submission" date="2009-01" db="EMBL/GenBank/DDBJ databases">
        <authorList>
            <person name="Fulton L."/>
            <person name="Clifton S."/>
            <person name="Chinwalla A.T."/>
            <person name="Mitreva M."/>
            <person name="Sodergren E."/>
            <person name="Weinstock G."/>
            <person name="Clifton S."/>
            <person name="Dooling D.J."/>
            <person name="Fulton B."/>
            <person name="Minx P."/>
            <person name="Pepin K.H."/>
            <person name="Johnson M."/>
            <person name="Bhonagiri V."/>
            <person name="Nash W.E."/>
            <person name="Mardis E.R."/>
            <person name="Wilson R.K."/>
        </authorList>
    </citation>
    <scope>NUCLEOTIDE SEQUENCE [LARGE SCALE GENOMIC DNA]</scope>
    <source>
        <strain evidence="11 12">ATCC 33806</strain>
    </source>
</reference>
<evidence type="ECO:0000256" key="7">
    <source>
        <dbReference type="ARBA" id="ARBA00022989"/>
    </source>
</evidence>
<dbReference type="GO" id="GO:0003677">
    <property type="term" value="F:DNA binding"/>
    <property type="evidence" value="ECO:0007669"/>
    <property type="project" value="InterPro"/>
</dbReference>
<dbReference type="Proteomes" id="UP000006247">
    <property type="component" value="Unassembled WGS sequence"/>
</dbReference>
<comment type="caution">
    <text evidence="11">The sequence shown here is derived from an EMBL/GenBank/DDBJ whole genome shotgun (WGS) entry which is preliminary data.</text>
</comment>
<dbReference type="GO" id="GO:0005886">
    <property type="term" value="C:plasma membrane"/>
    <property type="evidence" value="ECO:0007669"/>
    <property type="project" value="UniProtKB-SubCell"/>
</dbReference>
<evidence type="ECO:0000256" key="3">
    <source>
        <dbReference type="ARBA" id="ARBA00022692"/>
    </source>
</evidence>
<sequence length="1341" mass="147648">MSTRIVHRPARLHKKIKADKPIEIAAVPTIRGGGGGGVLMALMPIVGGAGMVMMMMSSGNPIRMAIGSVMIVVVLFTAVGAFARNRTGKRKQAEDDRVRFIEHLGQVEQEIRERAQTQRSEALMRNPAPEMLADVVRDPYRIWERRRGDEDFLITRIGSGIGELATHVFVKPTNDPMAISEPIAQAHLDRMLRRTRTIEGLPMSIPARGVISLVGPLEQTTAAVRSIVLQAAVFHAPDDLRIHVAQPYDGDWLLWLPHILSPELFDGPIGKREVSHDEESATELVEEITSRVEELAEKSKYREATLDRPFFMVIVDMDTPHGKWVAGQLSALPSVASGRMVLLAMSSSQYLEPSHVDVRVLLEDDNTFEVQLLSRGEIEEPAEGEEGYVERMLYGGRKGTLDIIPISLAEAITRQLSPLRLVEDATPDAPLEQTIALDAMLGIQDFATYSIEDAWKPRSTEDFLNVPYGIDSEAKPIKLDIKESAKNGMGPHGLCVGATGSGKSEVLRTLVLSQVICHPPDQLSLVLVDFKGGATFAGLEPLPHTAAIVDNLEDAAGLVDRLHDSILGEIQRRQRVLQAAGNLANVGEYNELRNQGKVTDPLPVLFVVIDEFGELLAAKPEFVDLFVQIGRIGRSIGVHLLLASQRLEEGRLKGLESYLSYRIGLRTFSAQESRSAIGSTAAHELPPIPGSGYLKVDPEIFERFKAAYVSGPYEAAAVATIRELPPVPMPLELANTTEAWLSRKEELHRTQLEMSAVAPKTDKTTLDLVVSRLTTAAEKTRQIWLPPLPEHLSFDGVLTNIDVHPDTGLGADREGYLHVPMGIKDKPLTQWQGPMVLDLAGAGGNVAILGAPQTGKTTALRSLILGAALTHTPHEVNFYIVDMSGSAFGYLAQLPHVGDVVTRFDEDKLRRTIAEMEAFLHERETLFERHQISSVQQMRDMHVQGRLPELFAADIFLVIDGWGTMRKDYDDLAETVEKLAQRGLGYDIHIIFGTGRWPDFRLPVQAVIGTKVEFRLNDSLDSCVAKRVNEKLANETTGRCITSDELISQVALPIMDNPSLVHEATPEALVSAINQAWEGRSAPAVRMLPELITYRDLIHQHQGHEPALVGIAESNLSPVHFNLNRDQRHLIVIGDSQTGKTSFLKNIIAEVCRGKKSRFAVFGIVDLRRSLLGFLTDDDPQFGGYAGMRAGVTPLVEGIKGILDSRLPPDNVTVEQLKNRSWWSGPETYLVIDDFDMIEGSGNPLKPLVPYLPQSEDLGLHIIVARRSAGVSRSSYDPVMQGLREAGANGILLSGDRQEGSVWPKVFLKKLPPGRAQWVTRSGKPQMVQLAFYDQEGRNGL</sequence>
<dbReference type="GO" id="GO:0005524">
    <property type="term" value="F:ATP binding"/>
    <property type="evidence" value="ECO:0007669"/>
    <property type="project" value="UniProtKB-UniRule"/>
</dbReference>
<keyword evidence="2" id="KW-1003">Cell membrane</keyword>
<feature type="binding site" evidence="9">
    <location>
        <begin position="1134"/>
        <end position="1141"/>
    </location>
    <ligand>
        <name>ATP</name>
        <dbReference type="ChEBI" id="CHEBI:30616"/>
    </ligand>
</feature>
<gene>
    <name evidence="11" type="primary">eccCa</name>
    <name evidence="11" type="ORF">CORMATOL_02250</name>
</gene>
<keyword evidence="3" id="KW-0812">Transmembrane</keyword>
<dbReference type="EMBL" id="ACEB01000031">
    <property type="protein sequence ID" value="EEG26358.1"/>
    <property type="molecule type" value="Genomic_DNA"/>
</dbReference>
<dbReference type="PANTHER" id="PTHR22683">
    <property type="entry name" value="SPORULATION PROTEIN RELATED"/>
    <property type="match status" value="1"/>
</dbReference>
<dbReference type="PROSITE" id="PS50901">
    <property type="entry name" value="FTSK"/>
    <property type="match status" value="3"/>
</dbReference>
<name>C0E5H3_9CORY</name>
<feature type="domain" description="FtsK" evidence="10">
    <location>
        <begin position="832"/>
        <end position="1023"/>
    </location>
</feature>
<dbReference type="SMART" id="SM00382">
    <property type="entry name" value="AAA"/>
    <property type="match status" value="3"/>
</dbReference>
<comment type="subcellular location">
    <subcellularLocation>
        <location evidence="1">Cell membrane</location>
        <topology evidence="1">Multi-pass membrane protein</topology>
    </subcellularLocation>
</comment>
<evidence type="ECO:0000256" key="4">
    <source>
        <dbReference type="ARBA" id="ARBA00022737"/>
    </source>
</evidence>
<evidence type="ECO:0000256" key="5">
    <source>
        <dbReference type="ARBA" id="ARBA00022741"/>
    </source>
</evidence>
<dbReference type="Gene3D" id="3.40.50.300">
    <property type="entry name" value="P-loop containing nucleotide triphosphate hydrolases"/>
    <property type="match status" value="4"/>
</dbReference>
<accession>C0E5H3</accession>
<evidence type="ECO:0000313" key="12">
    <source>
        <dbReference type="Proteomes" id="UP000006247"/>
    </source>
</evidence>
<dbReference type="InterPro" id="IPR023836">
    <property type="entry name" value="EccCa-like_Actinobacteria"/>
</dbReference>
<keyword evidence="5 9" id="KW-0547">Nucleotide-binding</keyword>
<dbReference type="NCBIfam" id="TIGR03924">
    <property type="entry name" value="T7SS_EccC_a"/>
    <property type="match status" value="1"/>
</dbReference>
<keyword evidence="4" id="KW-0677">Repeat</keyword>
<dbReference type="NCBIfam" id="TIGR03925">
    <property type="entry name" value="T7SS_EccC_b"/>
    <property type="match status" value="1"/>
</dbReference>
<dbReference type="InterPro" id="IPR023837">
    <property type="entry name" value="EccCb-like_Actinobacteria"/>
</dbReference>
<feature type="binding site" evidence="9">
    <location>
        <begin position="850"/>
        <end position="857"/>
    </location>
    <ligand>
        <name>ATP</name>
        <dbReference type="ChEBI" id="CHEBI:30616"/>
    </ligand>
</feature>
<dbReference type="InterPro" id="IPR050206">
    <property type="entry name" value="FtsK/SpoIIIE/SftA"/>
</dbReference>
<evidence type="ECO:0000256" key="6">
    <source>
        <dbReference type="ARBA" id="ARBA00022840"/>
    </source>
</evidence>
<dbReference type="InterPro" id="IPR002543">
    <property type="entry name" value="FtsK_dom"/>
</dbReference>
<dbReference type="PANTHER" id="PTHR22683:SF1">
    <property type="entry name" value="TYPE VII SECRETION SYSTEM PROTEIN ESSC"/>
    <property type="match status" value="1"/>
</dbReference>
<proteinExistence type="predicted"/>
<protein>
    <submittedName>
        <fullName evidence="11">Type VII secretion protein EccCa</fullName>
    </submittedName>
</protein>
<keyword evidence="7" id="KW-1133">Transmembrane helix</keyword>
<evidence type="ECO:0000313" key="11">
    <source>
        <dbReference type="EMBL" id="EEG26358.1"/>
    </source>
</evidence>
<dbReference type="Pfam" id="PF01580">
    <property type="entry name" value="FtsK_SpoIIIE"/>
    <property type="match status" value="2"/>
</dbReference>
<feature type="domain" description="FtsK" evidence="10">
    <location>
        <begin position="474"/>
        <end position="674"/>
    </location>
</feature>
<feature type="domain" description="FtsK" evidence="10">
    <location>
        <begin position="1116"/>
        <end position="1302"/>
    </location>
</feature>
<organism evidence="11 12">
    <name type="scientific">Corynebacterium matruchotii ATCC 33806</name>
    <dbReference type="NCBI Taxonomy" id="566549"/>
    <lineage>
        <taxon>Bacteria</taxon>
        <taxon>Bacillati</taxon>
        <taxon>Actinomycetota</taxon>
        <taxon>Actinomycetes</taxon>
        <taxon>Mycobacteriales</taxon>
        <taxon>Corynebacteriaceae</taxon>
        <taxon>Corynebacterium</taxon>
    </lineage>
</organism>
<evidence type="ECO:0000256" key="2">
    <source>
        <dbReference type="ARBA" id="ARBA00022475"/>
    </source>
</evidence>
<evidence type="ECO:0000256" key="8">
    <source>
        <dbReference type="ARBA" id="ARBA00023136"/>
    </source>
</evidence>
<evidence type="ECO:0000256" key="9">
    <source>
        <dbReference type="PROSITE-ProRule" id="PRU00289"/>
    </source>
</evidence>
<dbReference type="RefSeq" id="WP_005522255.1">
    <property type="nucleotide sequence ID" value="NZ_EQ973330.1"/>
</dbReference>